<protein>
    <submittedName>
        <fullName evidence="1">Uncharacterized protein</fullName>
    </submittedName>
</protein>
<evidence type="ECO:0000313" key="1">
    <source>
        <dbReference type="EMBL" id="GAA5074663.1"/>
    </source>
</evidence>
<accession>A0ABP9LDX6</accession>
<organism evidence="1 2">
    <name type="scientific">Streptomyces similanensis</name>
    <dbReference type="NCBI Taxonomy" id="1274988"/>
    <lineage>
        <taxon>Bacteria</taxon>
        <taxon>Bacillati</taxon>
        <taxon>Actinomycetota</taxon>
        <taxon>Actinomycetes</taxon>
        <taxon>Kitasatosporales</taxon>
        <taxon>Streptomycetaceae</taxon>
        <taxon>Streptomyces</taxon>
    </lineage>
</organism>
<sequence>MDPYEMDPYGTPSDEPAEHRRFAAHLKRLAEAGAADEMSVISAVLRDPDRTMAQSAVVRHLDLRAERLHLEPAYEPWRESMALAVVHHPFLTRRLEEWTLLRVIVLKRPWSPDALLASSDWLQRKVAAASRADADAVGLLAERGRTRRVRHLARTTGRDQRRAVVTPATPRRA</sequence>
<gene>
    <name evidence="1" type="ORF">GCM10023336_62940</name>
</gene>
<keyword evidence="2" id="KW-1185">Reference proteome</keyword>
<dbReference type="Proteomes" id="UP001500124">
    <property type="component" value="Unassembled WGS sequence"/>
</dbReference>
<comment type="caution">
    <text evidence="1">The sequence shown here is derived from an EMBL/GenBank/DDBJ whole genome shotgun (WGS) entry which is preliminary data.</text>
</comment>
<reference evidence="2" key="1">
    <citation type="journal article" date="2019" name="Int. J. Syst. Evol. Microbiol.">
        <title>The Global Catalogue of Microorganisms (GCM) 10K type strain sequencing project: providing services to taxonomists for standard genome sequencing and annotation.</title>
        <authorList>
            <consortium name="The Broad Institute Genomics Platform"/>
            <consortium name="The Broad Institute Genome Sequencing Center for Infectious Disease"/>
            <person name="Wu L."/>
            <person name="Ma J."/>
        </authorList>
    </citation>
    <scope>NUCLEOTIDE SEQUENCE [LARGE SCALE GENOMIC DNA]</scope>
    <source>
        <strain evidence="2">JCM 18410</strain>
    </source>
</reference>
<dbReference type="RefSeq" id="WP_345671425.1">
    <property type="nucleotide sequence ID" value="NZ_BAABKC010000112.1"/>
</dbReference>
<dbReference type="EMBL" id="BAABKC010000112">
    <property type="protein sequence ID" value="GAA5074663.1"/>
    <property type="molecule type" value="Genomic_DNA"/>
</dbReference>
<name>A0ABP9LDX6_9ACTN</name>
<evidence type="ECO:0000313" key="2">
    <source>
        <dbReference type="Proteomes" id="UP001500124"/>
    </source>
</evidence>
<proteinExistence type="predicted"/>